<organism evidence="2 3">
    <name type="scientific">Actinomadura craniellae</name>
    <dbReference type="NCBI Taxonomy" id="2231787"/>
    <lineage>
        <taxon>Bacteria</taxon>
        <taxon>Bacillati</taxon>
        <taxon>Actinomycetota</taxon>
        <taxon>Actinomycetes</taxon>
        <taxon>Streptosporangiales</taxon>
        <taxon>Thermomonosporaceae</taxon>
        <taxon>Actinomadura</taxon>
    </lineage>
</organism>
<keyword evidence="3" id="KW-1185">Reference proteome</keyword>
<dbReference type="AlphaFoldDB" id="A0A365H675"/>
<evidence type="ECO:0000256" key="1">
    <source>
        <dbReference type="ARBA" id="ARBA00005254"/>
    </source>
</evidence>
<protein>
    <submittedName>
        <fullName evidence="2">Enoyl-CoA hydratase family protein</fullName>
    </submittedName>
</protein>
<dbReference type="Proteomes" id="UP000251891">
    <property type="component" value="Unassembled WGS sequence"/>
</dbReference>
<dbReference type="PANTHER" id="PTHR42964">
    <property type="entry name" value="ENOYL-COA HYDRATASE"/>
    <property type="match status" value="1"/>
</dbReference>
<sequence>MAEEFVRYAVERGVAVITLDSPHNRNALSSRLMAGVERSLAEAADDPTVRAAVLTHTGGTFCAGADLSEVGTAGTGPDRILALLRAIAALPKPVVAKVDGHVRAGGLGLVGACDIAVAGGRSTFAFTESRIGVTPAIISLTTLPRLSDRAAGRYFLTGETFDAAEAARIGLVTEAADDVEGAVEALLAELRACSPQGLAESKRLLSAGLVRSLDVDGPAMGELSARLFASEEAAEGMRAFLERRPPRWAS</sequence>
<evidence type="ECO:0000313" key="2">
    <source>
        <dbReference type="EMBL" id="RAY13743.1"/>
    </source>
</evidence>
<proteinExistence type="inferred from homology"/>
<evidence type="ECO:0000313" key="3">
    <source>
        <dbReference type="Proteomes" id="UP000251891"/>
    </source>
</evidence>
<dbReference type="Pfam" id="PF00378">
    <property type="entry name" value="ECH_1"/>
    <property type="match status" value="1"/>
</dbReference>
<comment type="caution">
    <text evidence="2">The sequence shown here is derived from an EMBL/GenBank/DDBJ whole genome shotgun (WGS) entry which is preliminary data.</text>
</comment>
<comment type="similarity">
    <text evidence="1">Belongs to the enoyl-CoA hydratase/isomerase family.</text>
</comment>
<dbReference type="InterPro" id="IPR014748">
    <property type="entry name" value="Enoyl-CoA_hydra_C"/>
</dbReference>
<accession>A0A365H675</accession>
<gene>
    <name evidence="2" type="ORF">DPM19_18995</name>
</gene>
<dbReference type="InterPro" id="IPR029045">
    <property type="entry name" value="ClpP/crotonase-like_dom_sf"/>
</dbReference>
<dbReference type="PANTHER" id="PTHR42964:SF1">
    <property type="entry name" value="POLYKETIDE BIOSYNTHESIS ENOYL-COA HYDRATASE PKSH-RELATED"/>
    <property type="match status" value="1"/>
</dbReference>
<dbReference type="OrthoDB" id="370015at2"/>
<dbReference type="EMBL" id="QLYX01000008">
    <property type="protein sequence ID" value="RAY13743.1"/>
    <property type="molecule type" value="Genomic_DNA"/>
</dbReference>
<dbReference type="InterPro" id="IPR051683">
    <property type="entry name" value="Enoyl-CoA_Hydratase/Isomerase"/>
</dbReference>
<dbReference type="GO" id="GO:0003824">
    <property type="term" value="F:catalytic activity"/>
    <property type="evidence" value="ECO:0007669"/>
    <property type="project" value="UniProtKB-ARBA"/>
</dbReference>
<dbReference type="NCBIfam" id="NF005879">
    <property type="entry name" value="PRK07827.1"/>
    <property type="match status" value="1"/>
</dbReference>
<reference evidence="2 3" key="1">
    <citation type="submission" date="2018-06" db="EMBL/GenBank/DDBJ databases">
        <title>Actinomadura craniellae sp. nov. isolated from marine sponge Craniella sp.</title>
        <authorList>
            <person name="Li L."/>
            <person name="Xu Q.H."/>
            <person name="Lin H.W."/>
            <person name="Lu Y.H."/>
        </authorList>
    </citation>
    <scope>NUCLEOTIDE SEQUENCE [LARGE SCALE GENOMIC DNA]</scope>
    <source>
        <strain evidence="2 3">LHW63021</strain>
    </source>
</reference>
<dbReference type="Gene3D" id="1.10.12.10">
    <property type="entry name" value="Lyase 2-enoyl-coa Hydratase, Chain A, domain 2"/>
    <property type="match status" value="1"/>
</dbReference>
<dbReference type="Gene3D" id="3.90.226.10">
    <property type="entry name" value="2-enoyl-CoA Hydratase, Chain A, domain 1"/>
    <property type="match status" value="1"/>
</dbReference>
<dbReference type="RefSeq" id="WP_111869281.1">
    <property type="nucleotide sequence ID" value="NZ_QLYX01000008.1"/>
</dbReference>
<dbReference type="InterPro" id="IPR001753">
    <property type="entry name" value="Enoyl-CoA_hydra/iso"/>
</dbReference>
<name>A0A365H675_9ACTN</name>
<dbReference type="CDD" id="cd06558">
    <property type="entry name" value="crotonase-like"/>
    <property type="match status" value="1"/>
</dbReference>
<dbReference type="SUPFAM" id="SSF52096">
    <property type="entry name" value="ClpP/crotonase"/>
    <property type="match status" value="1"/>
</dbReference>